<proteinExistence type="predicted"/>
<sequence>MFEKFALITLRKLKIQKMKTICSTARNKLKVAWVSSQRHRNVDTLRSIIPGCEDADVETLFLKTMEHIIKLELQVHILGNLTIFVVSDIVGFFSWKFAVLF</sequence>
<accession>A0A922EKY1</accession>
<evidence type="ECO:0000313" key="1">
    <source>
        <dbReference type="EMBL" id="KAG6705628.1"/>
    </source>
</evidence>
<dbReference type="Proteomes" id="UP000811246">
    <property type="component" value="Chromosome 7"/>
</dbReference>
<gene>
    <name evidence="1" type="ORF">I3842_07G188800</name>
</gene>
<evidence type="ECO:0000313" key="2">
    <source>
        <dbReference type="Proteomes" id="UP000811246"/>
    </source>
</evidence>
<dbReference type="EMBL" id="CM031831">
    <property type="protein sequence ID" value="KAG6705628.1"/>
    <property type="molecule type" value="Genomic_DNA"/>
</dbReference>
<name>A0A922EKY1_CARIL</name>
<protein>
    <submittedName>
        <fullName evidence="1">Uncharacterized protein</fullName>
    </submittedName>
</protein>
<organism evidence="1 2">
    <name type="scientific">Carya illinoinensis</name>
    <name type="common">Pecan</name>
    <dbReference type="NCBI Taxonomy" id="32201"/>
    <lineage>
        <taxon>Eukaryota</taxon>
        <taxon>Viridiplantae</taxon>
        <taxon>Streptophyta</taxon>
        <taxon>Embryophyta</taxon>
        <taxon>Tracheophyta</taxon>
        <taxon>Spermatophyta</taxon>
        <taxon>Magnoliopsida</taxon>
        <taxon>eudicotyledons</taxon>
        <taxon>Gunneridae</taxon>
        <taxon>Pentapetalae</taxon>
        <taxon>rosids</taxon>
        <taxon>fabids</taxon>
        <taxon>Fagales</taxon>
        <taxon>Juglandaceae</taxon>
        <taxon>Carya</taxon>
    </lineage>
</organism>
<reference evidence="1" key="1">
    <citation type="submission" date="2021-01" db="EMBL/GenBank/DDBJ databases">
        <authorList>
            <person name="Lovell J.T."/>
            <person name="Bentley N."/>
            <person name="Bhattarai G."/>
            <person name="Jenkins J.W."/>
            <person name="Sreedasyam A."/>
            <person name="Alarcon Y."/>
            <person name="Bock C."/>
            <person name="Boston L."/>
            <person name="Carlson J."/>
            <person name="Cervantes K."/>
            <person name="Clermont K."/>
            <person name="Krom N."/>
            <person name="Kubenka K."/>
            <person name="Mamidi S."/>
            <person name="Mattison C."/>
            <person name="Monteros M."/>
            <person name="Pisani C."/>
            <person name="Plott C."/>
            <person name="Rajasekar S."/>
            <person name="Rhein H.S."/>
            <person name="Rohla C."/>
            <person name="Song M."/>
            <person name="Hilaire R.S."/>
            <person name="Shu S."/>
            <person name="Wells L."/>
            <person name="Wang X."/>
            <person name="Webber J."/>
            <person name="Heerema R.J."/>
            <person name="Klein P."/>
            <person name="Conner P."/>
            <person name="Grauke L."/>
            <person name="Grimwood J."/>
            <person name="Schmutz J."/>
            <person name="Randall J.J."/>
        </authorList>
    </citation>
    <scope>NUCLEOTIDE SEQUENCE</scope>
    <source>
        <tissue evidence="1">Leaf</tissue>
    </source>
</reference>
<comment type="caution">
    <text evidence="1">The sequence shown here is derived from an EMBL/GenBank/DDBJ whole genome shotgun (WGS) entry which is preliminary data.</text>
</comment>
<dbReference type="AlphaFoldDB" id="A0A922EKY1"/>